<sequence>MENENRKIEYAFENGRTEYAFSNIIFYSNI</sequence>
<organism evidence="1 2">
    <name type="scientific">Aliarcobacter butzleri L355</name>
    <dbReference type="NCBI Taxonomy" id="1447263"/>
    <lineage>
        <taxon>Bacteria</taxon>
        <taxon>Pseudomonadati</taxon>
        <taxon>Campylobacterota</taxon>
        <taxon>Epsilonproteobacteria</taxon>
        <taxon>Campylobacterales</taxon>
        <taxon>Arcobacteraceae</taxon>
        <taxon>Aliarcobacter</taxon>
    </lineage>
</organism>
<accession>A0A0G9KPM4</accession>
<name>A0A0G9KPM4_9BACT</name>
<comment type="caution">
    <text evidence="1">The sequence shown here is derived from an EMBL/GenBank/DDBJ whole genome shotgun (WGS) entry which is preliminary data.</text>
</comment>
<dbReference type="PATRIC" id="fig|1447263.3.peg.1887"/>
<evidence type="ECO:0000313" key="1">
    <source>
        <dbReference type="EMBL" id="KLE08557.1"/>
    </source>
</evidence>
<evidence type="ECO:0000313" key="2">
    <source>
        <dbReference type="Proteomes" id="UP000035154"/>
    </source>
</evidence>
<proteinExistence type="predicted"/>
<dbReference type="AlphaFoldDB" id="A0A0G9KPM4"/>
<gene>
    <name evidence="1" type="ORF">AF80_09670</name>
</gene>
<dbReference type="Proteomes" id="UP000035154">
    <property type="component" value="Unassembled WGS sequence"/>
</dbReference>
<dbReference type="EMBL" id="JAIW01000060">
    <property type="protein sequence ID" value="KLE08557.1"/>
    <property type="molecule type" value="Genomic_DNA"/>
</dbReference>
<reference evidence="1 2" key="1">
    <citation type="submission" date="2014-01" db="EMBL/GenBank/DDBJ databases">
        <title>Development of a Comparative Genomic Fingerprinting Assay for High Resolution Genotyping of Arcobacter butzleri.</title>
        <authorList>
            <person name="Webb A.L."/>
            <person name="Inglis G.D."/>
            <person name="Kruczkiewicz P."/>
            <person name="Selinger L.B."/>
            <person name="Taboada E.N."/>
        </authorList>
    </citation>
    <scope>NUCLEOTIDE SEQUENCE [LARGE SCALE GENOMIC DNA]</scope>
    <source>
        <strain evidence="1 2">L355</strain>
    </source>
</reference>
<protein>
    <submittedName>
        <fullName evidence="1">Uncharacterized protein</fullName>
    </submittedName>
</protein>